<evidence type="ECO:0000256" key="3">
    <source>
        <dbReference type="ARBA" id="ARBA00023015"/>
    </source>
</evidence>
<dbReference type="Gene3D" id="1.10.10.60">
    <property type="entry name" value="Homeodomain-like"/>
    <property type="match status" value="1"/>
</dbReference>
<dbReference type="EMBL" id="JBAKBA010000036">
    <property type="protein sequence ID" value="MEL0660220.1"/>
    <property type="molecule type" value="Genomic_DNA"/>
</dbReference>
<dbReference type="Pfam" id="PF25601">
    <property type="entry name" value="AAA_lid_14"/>
    <property type="match status" value="1"/>
</dbReference>
<dbReference type="Gene3D" id="3.30.450.20">
    <property type="entry name" value="PAS domain"/>
    <property type="match status" value="2"/>
</dbReference>
<dbReference type="InterPro" id="IPR000700">
    <property type="entry name" value="PAS-assoc_C"/>
</dbReference>
<keyword evidence="6" id="KW-0175">Coiled coil</keyword>
<organism evidence="10 11">
    <name type="scientific">Psychromonas arctica</name>
    <dbReference type="NCBI Taxonomy" id="168275"/>
    <lineage>
        <taxon>Bacteria</taxon>
        <taxon>Pseudomonadati</taxon>
        <taxon>Pseudomonadota</taxon>
        <taxon>Gammaproteobacteria</taxon>
        <taxon>Alteromonadales</taxon>
        <taxon>Psychromonadaceae</taxon>
        <taxon>Psychromonas</taxon>
    </lineage>
</organism>
<keyword evidence="11" id="KW-1185">Reference proteome</keyword>
<feature type="domain" description="Sigma-54 factor interaction" evidence="7">
    <location>
        <begin position="321"/>
        <end position="550"/>
    </location>
</feature>
<dbReference type="InterPro" id="IPR027417">
    <property type="entry name" value="P-loop_NTPase"/>
</dbReference>
<gene>
    <name evidence="10" type="ORF">V6255_13870</name>
</gene>
<dbReference type="SUPFAM" id="SSF55785">
    <property type="entry name" value="PYP-like sensor domain (PAS domain)"/>
    <property type="match status" value="2"/>
</dbReference>
<dbReference type="NCBIfam" id="TIGR00229">
    <property type="entry name" value="sensory_box"/>
    <property type="match status" value="1"/>
</dbReference>
<comment type="caution">
    <text evidence="10">The sequence shown here is derived from an EMBL/GenBank/DDBJ whole genome shotgun (WGS) entry which is preliminary data.</text>
</comment>
<evidence type="ECO:0000313" key="11">
    <source>
        <dbReference type="Proteomes" id="UP001366060"/>
    </source>
</evidence>
<dbReference type="InterPro" id="IPR000014">
    <property type="entry name" value="PAS"/>
</dbReference>
<dbReference type="PROSITE" id="PS50112">
    <property type="entry name" value="PAS"/>
    <property type="match status" value="1"/>
</dbReference>
<dbReference type="SMART" id="SM00382">
    <property type="entry name" value="AAA"/>
    <property type="match status" value="1"/>
</dbReference>
<keyword evidence="1" id="KW-0547">Nucleotide-binding</keyword>
<evidence type="ECO:0000259" key="7">
    <source>
        <dbReference type="PROSITE" id="PS50045"/>
    </source>
</evidence>
<dbReference type="InterPro" id="IPR058031">
    <property type="entry name" value="AAA_lid_NorR"/>
</dbReference>
<dbReference type="PROSITE" id="PS50045">
    <property type="entry name" value="SIGMA54_INTERACT_4"/>
    <property type="match status" value="1"/>
</dbReference>
<dbReference type="InterPro" id="IPR025943">
    <property type="entry name" value="Sigma_54_int_dom_ATP-bd_2"/>
</dbReference>
<proteinExistence type="predicted"/>
<evidence type="ECO:0000256" key="6">
    <source>
        <dbReference type="SAM" id="Coils"/>
    </source>
</evidence>
<accession>A0ABU9HEJ5</accession>
<dbReference type="PROSITE" id="PS00688">
    <property type="entry name" value="SIGMA54_INTERACT_3"/>
    <property type="match status" value="1"/>
</dbReference>
<dbReference type="InterPro" id="IPR003593">
    <property type="entry name" value="AAA+_ATPase"/>
</dbReference>
<dbReference type="Proteomes" id="UP001366060">
    <property type="component" value="Unassembled WGS sequence"/>
</dbReference>
<dbReference type="PROSITE" id="PS50113">
    <property type="entry name" value="PAC"/>
    <property type="match status" value="1"/>
</dbReference>
<dbReference type="Pfam" id="PF13426">
    <property type="entry name" value="PAS_9"/>
    <property type="match status" value="1"/>
</dbReference>
<dbReference type="PANTHER" id="PTHR32071:SF117">
    <property type="entry name" value="PTS-DEPENDENT DIHYDROXYACETONE KINASE OPERON REGULATORY PROTEIN-RELATED"/>
    <property type="match status" value="1"/>
</dbReference>
<dbReference type="Gene3D" id="1.10.8.60">
    <property type="match status" value="1"/>
</dbReference>
<feature type="coiled-coil region" evidence="6">
    <location>
        <begin position="284"/>
        <end position="311"/>
    </location>
</feature>
<feature type="domain" description="PAC" evidence="9">
    <location>
        <begin position="237"/>
        <end position="289"/>
    </location>
</feature>
<name>A0ABU9HEJ5_9GAMM</name>
<dbReference type="Pfam" id="PF00158">
    <property type="entry name" value="Sigma54_activat"/>
    <property type="match status" value="1"/>
</dbReference>
<evidence type="ECO:0000256" key="4">
    <source>
        <dbReference type="ARBA" id="ARBA00023125"/>
    </source>
</evidence>
<dbReference type="InterPro" id="IPR035965">
    <property type="entry name" value="PAS-like_dom_sf"/>
</dbReference>
<keyword evidence="2" id="KW-0067">ATP-binding</keyword>
<dbReference type="InterPro" id="IPR002078">
    <property type="entry name" value="Sigma_54_int"/>
</dbReference>
<dbReference type="SMART" id="SM00091">
    <property type="entry name" value="PAS"/>
    <property type="match status" value="2"/>
</dbReference>
<evidence type="ECO:0000256" key="2">
    <source>
        <dbReference type="ARBA" id="ARBA00022840"/>
    </source>
</evidence>
<protein>
    <submittedName>
        <fullName evidence="10">Sigma 54-interacting transcriptional regulator</fullName>
    </submittedName>
</protein>
<dbReference type="PANTHER" id="PTHR32071">
    <property type="entry name" value="TRANSCRIPTIONAL REGULATORY PROTEIN"/>
    <property type="match status" value="1"/>
</dbReference>
<reference evidence="10 11" key="1">
    <citation type="submission" date="2024-02" db="EMBL/GenBank/DDBJ databases">
        <title>Bacteria isolated from the canopy kelp, Nereocystis luetkeana.</title>
        <authorList>
            <person name="Pfister C.A."/>
            <person name="Younker I.T."/>
            <person name="Light S.H."/>
        </authorList>
    </citation>
    <scope>NUCLEOTIDE SEQUENCE [LARGE SCALE GENOMIC DNA]</scope>
    <source>
        <strain evidence="10 11">TI.2.07</strain>
    </source>
</reference>
<dbReference type="RefSeq" id="WP_341628690.1">
    <property type="nucleotide sequence ID" value="NZ_JBAKBA010000036.1"/>
</dbReference>
<keyword evidence="4" id="KW-0238">DNA-binding</keyword>
<feature type="domain" description="PAS" evidence="8">
    <location>
        <begin position="166"/>
        <end position="234"/>
    </location>
</feature>
<dbReference type="CDD" id="cd00130">
    <property type="entry name" value="PAS"/>
    <property type="match status" value="2"/>
</dbReference>
<dbReference type="InterPro" id="IPR025662">
    <property type="entry name" value="Sigma_54_int_dom_ATP-bd_1"/>
</dbReference>
<sequence length="644" mass="72995">MEHQLDSNDNWSKLAYWMRNAAFEHCPEALMLLDPIENKYIDCNVAASALLGYPRQKLLMMPISKIHDKDLGELIVFTEEVLIYGRASSSKIQCKNSKDGYISVELQAARTVINQRELIILSLKDSKLEKLKYENKEINRISSSSLLELKHLENMYHQHKLDNALMLSSVGDGLYCVDTEGLCTFMNPAAKKLLGRTSEEVLGQNVHYIHHHTHDDGSHYHVEDCPIYAAVRDGVIYEGKQELFWKHDGPPFPVEFTSTPIISDGKIIGAVVVFRDISERLKTEQYLKDTLDELNELKARLEDENAYLQQEFLIEKNFYGIVGESSSIKHVMQQIDLVAKTDANVLVTGESGTGKELIAMAIHEASNRKEKSLIRVNCAAIPHELFESEFFGHIKGAYTGAVRDRIGRFELANGGTIFLDEVGEIPLNLQSKLLRVIQEGQFERVGEDCTRMVDVRIIAATNRDLKQESLKNNFREDLFFRLNVFPIHSPALRERAGDIALLAMHFLQRESQKYGATLVKLKKSSLKQIEEYLWPGNIRELQNVIERAVITAVNGVAELNLPNGNNATPDIFEDYTQQNRSIISDMQIQEIVENNMLAALEQCHWKVFGDTGAAKLLGMKPTTLASRIKRLGLSRDTHKKSSHF</sequence>
<dbReference type="SUPFAM" id="SSF52540">
    <property type="entry name" value="P-loop containing nucleoside triphosphate hydrolases"/>
    <property type="match status" value="1"/>
</dbReference>
<keyword evidence="3" id="KW-0805">Transcription regulation</keyword>
<dbReference type="InterPro" id="IPR025944">
    <property type="entry name" value="Sigma_54_int_dom_CS"/>
</dbReference>
<dbReference type="Gene3D" id="3.40.50.300">
    <property type="entry name" value="P-loop containing nucleotide triphosphate hydrolases"/>
    <property type="match status" value="1"/>
</dbReference>
<dbReference type="PROSITE" id="PS00675">
    <property type="entry name" value="SIGMA54_INTERACT_1"/>
    <property type="match status" value="1"/>
</dbReference>
<evidence type="ECO:0000313" key="10">
    <source>
        <dbReference type="EMBL" id="MEL0660220.1"/>
    </source>
</evidence>
<dbReference type="PROSITE" id="PS00676">
    <property type="entry name" value="SIGMA54_INTERACT_2"/>
    <property type="match status" value="1"/>
</dbReference>
<evidence type="ECO:0000259" key="9">
    <source>
        <dbReference type="PROSITE" id="PS50113"/>
    </source>
</evidence>
<evidence type="ECO:0000256" key="5">
    <source>
        <dbReference type="ARBA" id="ARBA00023163"/>
    </source>
</evidence>
<keyword evidence="5" id="KW-0804">Transcription</keyword>
<dbReference type="CDD" id="cd00009">
    <property type="entry name" value="AAA"/>
    <property type="match status" value="1"/>
</dbReference>
<evidence type="ECO:0000256" key="1">
    <source>
        <dbReference type="ARBA" id="ARBA00022741"/>
    </source>
</evidence>
<evidence type="ECO:0000259" key="8">
    <source>
        <dbReference type="PROSITE" id="PS50112"/>
    </source>
</evidence>
<dbReference type="Pfam" id="PF13188">
    <property type="entry name" value="PAS_8"/>
    <property type="match status" value="1"/>
</dbReference>